<dbReference type="InterPro" id="IPR007686">
    <property type="entry name" value="YutG/PgpA"/>
</dbReference>
<dbReference type="RefSeq" id="WP_084052243.1">
    <property type="nucleotide sequence ID" value="NZ_FWWT01000008.1"/>
</dbReference>
<protein>
    <submittedName>
        <fullName evidence="2">Phosphatidylglycerophosphatase A</fullName>
    </submittedName>
</protein>
<dbReference type="InterPro" id="IPR036681">
    <property type="entry name" value="PgpA-like_sf"/>
</dbReference>
<keyword evidence="3" id="KW-1185">Reference proteome</keyword>
<accession>A0A1W1UQI2</accession>
<dbReference type="GO" id="GO:0008962">
    <property type="term" value="F:phosphatidylglycerophosphatase activity"/>
    <property type="evidence" value="ECO:0007669"/>
    <property type="project" value="InterPro"/>
</dbReference>
<dbReference type="Gene3D" id="1.10.3760.10">
    <property type="entry name" value="PgpA-like"/>
    <property type="match status" value="1"/>
</dbReference>
<dbReference type="GO" id="GO:0006629">
    <property type="term" value="P:lipid metabolic process"/>
    <property type="evidence" value="ECO:0007669"/>
    <property type="project" value="InterPro"/>
</dbReference>
<sequence length="157" mass="16969">MKDKVKEQLRDRGVELQDIADIVHTLQIAYYPDLLMSTCLDAIDAVLEKREVQYAVLTGIALDMAAEQGNLPEPILGTVQIDEPLYGVDEILAMAITNIYGTIGITSFGYLDKMKIGIIGTLDSSKEQVNTFLDDLVAAIASASAAKIAHAKETGLV</sequence>
<dbReference type="Proteomes" id="UP000192731">
    <property type="component" value="Unassembled WGS sequence"/>
</dbReference>
<dbReference type="OrthoDB" id="9793244at2"/>
<evidence type="ECO:0000259" key="1">
    <source>
        <dbReference type="Pfam" id="PF04608"/>
    </source>
</evidence>
<dbReference type="STRING" id="656914.SAMN00017405_0997"/>
<dbReference type="Pfam" id="PF04608">
    <property type="entry name" value="PgpA"/>
    <property type="match status" value="1"/>
</dbReference>
<evidence type="ECO:0000313" key="3">
    <source>
        <dbReference type="Proteomes" id="UP000192731"/>
    </source>
</evidence>
<reference evidence="2 3" key="1">
    <citation type="submission" date="2017-04" db="EMBL/GenBank/DDBJ databases">
        <authorList>
            <person name="Afonso C.L."/>
            <person name="Miller P.J."/>
            <person name="Scott M.A."/>
            <person name="Spackman E."/>
            <person name="Goraichik I."/>
            <person name="Dimitrov K.M."/>
            <person name="Suarez D.L."/>
            <person name="Swayne D.E."/>
        </authorList>
    </citation>
    <scope>NUCLEOTIDE SEQUENCE [LARGE SCALE GENOMIC DNA]</scope>
    <source>
        <strain evidence="2 3">DSM 11270</strain>
    </source>
</reference>
<dbReference type="InterPro" id="IPR026038">
    <property type="entry name" value="Put_PGPase"/>
</dbReference>
<evidence type="ECO:0000313" key="2">
    <source>
        <dbReference type="EMBL" id="SMB83061.1"/>
    </source>
</evidence>
<name>A0A1W1UQI2_DESTI</name>
<feature type="domain" description="YutG/PgpA" evidence="1">
    <location>
        <begin position="28"/>
        <end position="149"/>
    </location>
</feature>
<dbReference type="EMBL" id="FWWT01000008">
    <property type="protein sequence ID" value="SMB83061.1"/>
    <property type="molecule type" value="Genomic_DNA"/>
</dbReference>
<dbReference type="CDD" id="cd06971">
    <property type="entry name" value="PgpA"/>
    <property type="match status" value="1"/>
</dbReference>
<proteinExistence type="predicted"/>
<organism evidence="2 3">
    <name type="scientific">Desulfonispora thiosulfatigenes DSM 11270</name>
    <dbReference type="NCBI Taxonomy" id="656914"/>
    <lineage>
        <taxon>Bacteria</taxon>
        <taxon>Bacillati</taxon>
        <taxon>Bacillota</taxon>
        <taxon>Clostridia</taxon>
        <taxon>Eubacteriales</taxon>
        <taxon>Peptococcaceae</taxon>
        <taxon>Desulfonispora</taxon>
    </lineage>
</organism>
<dbReference type="SUPFAM" id="SSF101307">
    <property type="entry name" value="YutG-like"/>
    <property type="match status" value="1"/>
</dbReference>
<dbReference type="AlphaFoldDB" id="A0A1W1UQI2"/>
<gene>
    <name evidence="2" type="ORF">SAMN00017405_0997</name>
</gene>
<dbReference type="PIRSF" id="PIRSF019587">
    <property type="entry name" value="PGPase"/>
    <property type="match status" value="1"/>
</dbReference>